<proteinExistence type="predicted"/>
<dbReference type="EMBL" id="JBBPHU010000008">
    <property type="protein sequence ID" value="KAK7514729.1"/>
    <property type="molecule type" value="Genomic_DNA"/>
</dbReference>
<comment type="caution">
    <text evidence="1">The sequence shown here is derived from an EMBL/GenBank/DDBJ whole genome shotgun (WGS) entry which is preliminary data.</text>
</comment>
<reference evidence="1 2" key="1">
    <citation type="submission" date="2024-04" db="EMBL/GenBank/DDBJ databases">
        <title>Phyllosticta paracitricarpa is synonymous to the EU quarantine fungus P. citricarpa based on phylogenomic analyses.</title>
        <authorList>
            <consortium name="Lawrence Berkeley National Laboratory"/>
            <person name="Van Ingen-Buijs V.A."/>
            <person name="Van Westerhoven A.C."/>
            <person name="Haridas S."/>
            <person name="Skiadas P."/>
            <person name="Martin F."/>
            <person name="Groenewald J.Z."/>
            <person name="Crous P.W."/>
            <person name="Seidl M.F."/>
        </authorList>
    </citation>
    <scope>NUCLEOTIDE SEQUENCE [LARGE SCALE GENOMIC DNA]</scope>
    <source>
        <strain evidence="1 2">CBS 123371</strain>
    </source>
</reference>
<name>A0ABR1KIP3_9PEZI</name>
<dbReference type="Proteomes" id="UP001363622">
    <property type="component" value="Unassembled WGS sequence"/>
</dbReference>
<organism evidence="1 2">
    <name type="scientific">Phyllosticta citriasiana</name>
    <dbReference type="NCBI Taxonomy" id="595635"/>
    <lineage>
        <taxon>Eukaryota</taxon>
        <taxon>Fungi</taxon>
        <taxon>Dikarya</taxon>
        <taxon>Ascomycota</taxon>
        <taxon>Pezizomycotina</taxon>
        <taxon>Dothideomycetes</taxon>
        <taxon>Dothideomycetes incertae sedis</taxon>
        <taxon>Botryosphaeriales</taxon>
        <taxon>Phyllostictaceae</taxon>
        <taxon>Phyllosticta</taxon>
    </lineage>
</organism>
<protein>
    <submittedName>
        <fullName evidence="1">Uncharacterized protein</fullName>
    </submittedName>
</protein>
<accession>A0ABR1KIP3</accession>
<sequence>MHPPTPILVATRLVAAVVRASISIGGVVGSYYLSSIGGKEGNDGGTGSKDNGGNGRLLILEAGNNFSGLKPIGEGGGLIGFFKLDVDIRNTRTRYYYYYYYY</sequence>
<evidence type="ECO:0000313" key="1">
    <source>
        <dbReference type="EMBL" id="KAK7514729.1"/>
    </source>
</evidence>
<evidence type="ECO:0000313" key="2">
    <source>
        <dbReference type="Proteomes" id="UP001363622"/>
    </source>
</evidence>
<gene>
    <name evidence="1" type="ORF">IWZ03DRAFT_361211</name>
</gene>
<keyword evidence="2" id="KW-1185">Reference proteome</keyword>